<dbReference type="InterPro" id="IPR050857">
    <property type="entry name" value="D-2-hydroxyacid_DH"/>
</dbReference>
<dbReference type="RefSeq" id="WP_146918176.1">
    <property type="nucleotide sequence ID" value="NZ_CP042430.1"/>
</dbReference>
<dbReference type="EMBL" id="CP042430">
    <property type="protein sequence ID" value="QEC47570.1"/>
    <property type="molecule type" value="Genomic_DNA"/>
</dbReference>
<evidence type="ECO:0000256" key="4">
    <source>
        <dbReference type="RuleBase" id="RU003719"/>
    </source>
</evidence>
<dbReference type="PROSITE" id="PS00671">
    <property type="entry name" value="D_2_HYDROXYACID_DH_3"/>
    <property type="match status" value="1"/>
</dbReference>
<comment type="similarity">
    <text evidence="1 4">Belongs to the D-isomer specific 2-hydroxyacid dehydrogenase family.</text>
</comment>
<organism evidence="7 8">
    <name type="scientific">Baekduia soli</name>
    <dbReference type="NCBI Taxonomy" id="496014"/>
    <lineage>
        <taxon>Bacteria</taxon>
        <taxon>Bacillati</taxon>
        <taxon>Actinomycetota</taxon>
        <taxon>Thermoleophilia</taxon>
        <taxon>Solirubrobacterales</taxon>
        <taxon>Baekduiaceae</taxon>
        <taxon>Baekduia</taxon>
    </lineage>
</organism>
<dbReference type="GO" id="GO:0051287">
    <property type="term" value="F:NAD binding"/>
    <property type="evidence" value="ECO:0007669"/>
    <property type="project" value="InterPro"/>
</dbReference>
<dbReference type="InterPro" id="IPR036291">
    <property type="entry name" value="NAD(P)-bd_dom_sf"/>
</dbReference>
<evidence type="ECO:0000259" key="5">
    <source>
        <dbReference type="Pfam" id="PF00389"/>
    </source>
</evidence>
<evidence type="ECO:0000313" key="7">
    <source>
        <dbReference type="EMBL" id="QEC47570.1"/>
    </source>
</evidence>
<dbReference type="GO" id="GO:0016616">
    <property type="term" value="F:oxidoreductase activity, acting on the CH-OH group of donors, NAD or NADP as acceptor"/>
    <property type="evidence" value="ECO:0007669"/>
    <property type="project" value="InterPro"/>
</dbReference>
<dbReference type="OrthoDB" id="117809at2"/>
<keyword evidence="3" id="KW-0520">NAD</keyword>
<feature type="domain" description="D-isomer specific 2-hydroxyacid dehydrogenase NAD-binding" evidence="6">
    <location>
        <begin position="118"/>
        <end position="292"/>
    </location>
</feature>
<reference evidence="7 8" key="1">
    <citation type="journal article" date="2018" name="J. Microbiol.">
        <title>Baekduia soli gen. nov., sp. nov., a novel bacterium isolated from the soil of Baekdu Mountain and proposal of a novel family name, Baekduiaceae fam. nov.</title>
        <authorList>
            <person name="An D.S."/>
            <person name="Siddiqi M.Z."/>
            <person name="Kim K.H."/>
            <person name="Yu H.S."/>
            <person name="Im W.T."/>
        </authorList>
    </citation>
    <scope>NUCLEOTIDE SEQUENCE [LARGE SCALE GENOMIC DNA]</scope>
    <source>
        <strain evidence="7 8">BR7-21</strain>
    </source>
</reference>
<dbReference type="Pfam" id="PF02826">
    <property type="entry name" value="2-Hacid_dh_C"/>
    <property type="match status" value="1"/>
</dbReference>
<dbReference type="AlphaFoldDB" id="A0A5B8U3K3"/>
<dbReference type="Pfam" id="PF00389">
    <property type="entry name" value="2-Hacid_dh"/>
    <property type="match status" value="1"/>
</dbReference>
<dbReference type="PANTHER" id="PTHR42789:SF1">
    <property type="entry name" value="D-ISOMER SPECIFIC 2-HYDROXYACID DEHYDROGENASE FAMILY PROTEIN (AFU_ORTHOLOGUE AFUA_6G10090)"/>
    <property type="match status" value="1"/>
</dbReference>
<sequence length="343" mass="36635">MSEPFRIGLTRDLRAADGSTNYGDLGLGMIEAEPGMEWAFLDAEAAELTPEHVAGFDALVVLYPRVSLEAVESSDRLKVIARMGVGYDSVPVRRCTELGIPVTLTPEAVRRPVATSALALLLGLTHQLFLQDRLVRTDRWAEARKHPGFGLVDRTLGVLGMGNIGAEFLTIAKPLGMRQVVHDPYADPARAAELGVELVGLEELLRSADVVVVLCPLTDETRHLLDAERLALLKPTSYVINMGRGPIIDQAAITAALREGRIAGAGLDVFETEPLPADDPLTALDNVILSTHGLATTDQFGMVAGRRALSSILDVAAGRRPPHVANPDVFAHPRFAGTPAAAG</sequence>
<evidence type="ECO:0000256" key="3">
    <source>
        <dbReference type="ARBA" id="ARBA00023027"/>
    </source>
</evidence>
<dbReference type="InterPro" id="IPR006140">
    <property type="entry name" value="D-isomer_DH_NAD-bd"/>
</dbReference>
<dbReference type="SUPFAM" id="SSF52283">
    <property type="entry name" value="Formate/glycerate dehydrogenase catalytic domain-like"/>
    <property type="match status" value="1"/>
</dbReference>
<name>A0A5B8U3K3_9ACTN</name>
<evidence type="ECO:0000256" key="2">
    <source>
        <dbReference type="ARBA" id="ARBA00023002"/>
    </source>
</evidence>
<dbReference type="InterPro" id="IPR006139">
    <property type="entry name" value="D-isomer_2_OHA_DH_cat_dom"/>
</dbReference>
<protein>
    <submittedName>
        <fullName evidence="7">Dehydrogenase</fullName>
    </submittedName>
</protein>
<dbReference type="SUPFAM" id="SSF51735">
    <property type="entry name" value="NAD(P)-binding Rossmann-fold domains"/>
    <property type="match status" value="1"/>
</dbReference>
<dbReference type="KEGG" id="bsol:FSW04_08270"/>
<evidence type="ECO:0000256" key="1">
    <source>
        <dbReference type="ARBA" id="ARBA00005854"/>
    </source>
</evidence>
<evidence type="ECO:0000313" key="8">
    <source>
        <dbReference type="Proteomes" id="UP000321805"/>
    </source>
</evidence>
<accession>A0A5B8U3K3</accession>
<dbReference type="Proteomes" id="UP000321805">
    <property type="component" value="Chromosome"/>
</dbReference>
<gene>
    <name evidence="7" type="ORF">FSW04_08270</name>
</gene>
<keyword evidence="2 4" id="KW-0560">Oxidoreductase</keyword>
<dbReference type="InterPro" id="IPR029753">
    <property type="entry name" value="D-isomer_DH_CS"/>
</dbReference>
<keyword evidence="8" id="KW-1185">Reference proteome</keyword>
<feature type="domain" description="D-isomer specific 2-hydroxyacid dehydrogenase catalytic" evidence="5">
    <location>
        <begin position="37"/>
        <end position="326"/>
    </location>
</feature>
<dbReference type="FunFam" id="3.40.50.720:FF:000203">
    <property type="entry name" value="D-3-phosphoglycerate dehydrogenase (SerA)"/>
    <property type="match status" value="1"/>
</dbReference>
<dbReference type="Gene3D" id="3.40.50.720">
    <property type="entry name" value="NAD(P)-binding Rossmann-like Domain"/>
    <property type="match status" value="2"/>
</dbReference>
<dbReference type="PANTHER" id="PTHR42789">
    <property type="entry name" value="D-ISOMER SPECIFIC 2-HYDROXYACID DEHYDROGENASE FAMILY PROTEIN (AFU_ORTHOLOGUE AFUA_6G10090)"/>
    <property type="match status" value="1"/>
</dbReference>
<proteinExistence type="inferred from homology"/>
<evidence type="ECO:0000259" key="6">
    <source>
        <dbReference type="Pfam" id="PF02826"/>
    </source>
</evidence>